<dbReference type="KEGG" id="nir:NSED_03970"/>
<sequence>MGTKMKTRFLIITVFIIALIPVTAKSFAEGSFNGHSSIDPPLSEVIAGQSTEMNIRFSYTTGPYALNNFTPIIEVNPSSAKQFVKVEVDSLEITQGQIKRIPVTLTVDSHTEHEKIFLSISYDGYHFQSGELYKSSWNDQVALDVKGALVPEPKSSKPISQNCGPGTVLQDGICVEEQTSQPNSDGIWGGVTEIPSKISPLKQSKSGIPFDKIQCNVDLILIQKHDGSPACVTESTKQKLIERGWTAKDDSILKTSTNCMTLEQSKETAPFFKTPAYLPDGYSYVCSQSGTPSESYIVYHHQEIQDWDIPELISDGAIFIYQIDERNIVSAEKLETLGTAEQRTQDDYDSVMEVNPSLQPQLIRINGMLAYAVDSCPVCGMQTANFPDGTFIQKSTSTETKIKFIDENGVNYMLKTTLPLDELILVAESLQ</sequence>
<gene>
    <name evidence="1" type="ORF">NSED_03970</name>
</gene>
<accession>K0BC50</accession>
<dbReference type="HOGENOM" id="CLU_635546_0_0_2"/>
<evidence type="ECO:0000313" key="2">
    <source>
        <dbReference type="Proteomes" id="UP000006100"/>
    </source>
</evidence>
<dbReference type="Proteomes" id="UP000006100">
    <property type="component" value="Chromosome"/>
</dbReference>
<name>K0BC50_9ARCH</name>
<dbReference type="PATRIC" id="fig|1229909.8.peg.859"/>
<organism evidence="1 2">
    <name type="scientific">Candidatus Nitrosopumilus sediminis</name>
    <dbReference type="NCBI Taxonomy" id="1229909"/>
    <lineage>
        <taxon>Archaea</taxon>
        <taxon>Nitrososphaerota</taxon>
        <taxon>Nitrososphaeria</taxon>
        <taxon>Nitrosopumilales</taxon>
        <taxon>Nitrosopumilaceae</taxon>
        <taxon>Nitrosopumilus</taxon>
    </lineage>
</organism>
<keyword evidence="2" id="KW-1185">Reference proteome</keyword>
<dbReference type="eggNOG" id="arCOG10350">
    <property type="taxonomic scope" value="Archaea"/>
</dbReference>
<reference evidence="1 2" key="1">
    <citation type="journal article" date="2012" name="J. Bacteriol.">
        <title>Draft Genome Sequence of an Ammonia-Oxidizing Archaeon, "Candidatus Nitrosopumilus sediminis" AR2, from Svalbard in the Arctic Circle.</title>
        <authorList>
            <person name="Park S.J."/>
            <person name="Kim J.G."/>
            <person name="Jung M.Y."/>
            <person name="Kim S.J."/>
            <person name="Cha I.T."/>
            <person name="Ghai R."/>
            <person name="Martin-Cuadrado A.B."/>
            <person name="Rodriguez-Valera F."/>
            <person name="Rhee S.K."/>
        </authorList>
    </citation>
    <scope>NUCLEOTIDE SEQUENCE [LARGE SCALE GENOMIC DNA]</scope>
    <source>
        <strain evidence="1 2">AR2</strain>
    </source>
</reference>
<dbReference type="EMBL" id="CP003843">
    <property type="protein sequence ID" value="AFS82600.1"/>
    <property type="molecule type" value="Genomic_DNA"/>
</dbReference>
<protein>
    <submittedName>
        <fullName evidence="1">Uncharacterized protein</fullName>
    </submittedName>
</protein>
<dbReference type="AlphaFoldDB" id="K0BC50"/>
<dbReference type="STRING" id="1229909.NSED_03970"/>
<evidence type="ECO:0000313" key="1">
    <source>
        <dbReference type="EMBL" id="AFS82600.1"/>
    </source>
</evidence>
<proteinExistence type="predicted"/>